<dbReference type="Proteomes" id="UP000515220">
    <property type="component" value="Chromosome"/>
</dbReference>
<gene>
    <name evidence="3" type="ORF">AAJCM20276_22930</name>
</gene>
<proteinExistence type="predicted"/>
<dbReference type="CDD" id="cd03808">
    <property type="entry name" value="GT4_CapM-like"/>
    <property type="match status" value="1"/>
</dbReference>
<sequence>MKILEVTNVDFSLRHFLLPLMRQLRTEGHDVIGCCAEGPLLQDARAEGFRIVTVPMARSFSIKAQARAFVALIRVIRQEKPDLVHAHMPISGLLARLAAKLCGVPCIAYTCHGYLFNQPGSFVRHALAFTLEWLAGRLTDIYLTVSQEEAQDARRLHIHSNPIAVGNGRDPHLFHPDPGARERIRQSLNVPSDRVVIIAVSRLVRHKGYPELLAAMESVPDAELWIVGERLSSDHGEVLEPYFRRAHDALGGRLRMLGYRSDIPALLAAADIFTLPSHFEGLPMSIIEAMLTGLPVVATNIRGSREQVVQDETGLLVPAGKSAPLSEALNRLVEDQSLRTAMGKAGLVRALALFNESSVLTKTAALLTTGTQIRLRKRKKPVLSQQAAKDR</sequence>
<dbReference type="AlphaFoldDB" id="A0A6S6PJX8"/>
<dbReference type="RefSeq" id="WP_099347071.1">
    <property type="nucleotide sequence ID" value="NZ_AP023326.1"/>
</dbReference>
<accession>A0A6S6PJX8</accession>
<protein>
    <submittedName>
        <fullName evidence="3">Glycosyl transferase</fullName>
    </submittedName>
</protein>
<organism evidence="3 4">
    <name type="scientific">Acetobacter aceti</name>
    <dbReference type="NCBI Taxonomy" id="435"/>
    <lineage>
        <taxon>Bacteria</taxon>
        <taxon>Pseudomonadati</taxon>
        <taxon>Pseudomonadota</taxon>
        <taxon>Alphaproteobacteria</taxon>
        <taxon>Acetobacterales</taxon>
        <taxon>Acetobacteraceae</taxon>
        <taxon>Acetobacter</taxon>
        <taxon>Acetobacter subgen. Acetobacter</taxon>
    </lineage>
</organism>
<evidence type="ECO:0000259" key="2">
    <source>
        <dbReference type="Pfam" id="PF13439"/>
    </source>
</evidence>
<dbReference type="SUPFAM" id="SSF53756">
    <property type="entry name" value="UDP-Glycosyltransferase/glycogen phosphorylase"/>
    <property type="match status" value="1"/>
</dbReference>
<dbReference type="Gene3D" id="3.40.50.2000">
    <property type="entry name" value="Glycogen Phosphorylase B"/>
    <property type="match status" value="2"/>
</dbReference>
<dbReference type="InterPro" id="IPR028098">
    <property type="entry name" value="Glyco_trans_4-like_N"/>
</dbReference>
<feature type="domain" description="Glycosyltransferase subfamily 4-like N-terminal" evidence="2">
    <location>
        <begin position="20"/>
        <end position="165"/>
    </location>
</feature>
<feature type="domain" description="Glycosyl transferase family 1" evidence="1">
    <location>
        <begin position="181"/>
        <end position="346"/>
    </location>
</feature>
<dbReference type="PANTHER" id="PTHR45947:SF3">
    <property type="entry name" value="SULFOQUINOVOSYL TRANSFERASE SQD2"/>
    <property type="match status" value="1"/>
</dbReference>
<dbReference type="InterPro" id="IPR050194">
    <property type="entry name" value="Glycosyltransferase_grp1"/>
</dbReference>
<dbReference type="InterPro" id="IPR001296">
    <property type="entry name" value="Glyco_trans_1"/>
</dbReference>
<keyword evidence="3" id="KW-0808">Transferase</keyword>
<dbReference type="GO" id="GO:0016758">
    <property type="term" value="F:hexosyltransferase activity"/>
    <property type="evidence" value="ECO:0007669"/>
    <property type="project" value="TreeGrafter"/>
</dbReference>
<evidence type="ECO:0000313" key="4">
    <source>
        <dbReference type="Proteomes" id="UP000515220"/>
    </source>
</evidence>
<dbReference type="Pfam" id="PF13439">
    <property type="entry name" value="Glyco_transf_4"/>
    <property type="match status" value="1"/>
</dbReference>
<dbReference type="Pfam" id="PF00534">
    <property type="entry name" value="Glycos_transf_1"/>
    <property type="match status" value="1"/>
</dbReference>
<dbReference type="PANTHER" id="PTHR45947">
    <property type="entry name" value="SULFOQUINOVOSYL TRANSFERASE SQD2"/>
    <property type="match status" value="1"/>
</dbReference>
<reference evidence="3 4" key="1">
    <citation type="submission" date="2020-07" db="EMBL/GenBank/DDBJ databases">
        <title>Complete Genome Sequence of an acetic acid bacterium, Acetobacter aceti JCM20276.</title>
        <authorList>
            <person name="Hirose Y."/>
            <person name="Mihara H."/>
        </authorList>
    </citation>
    <scope>NUCLEOTIDE SEQUENCE [LARGE SCALE GENOMIC DNA]</scope>
    <source>
        <strain evidence="3 4">JCM20276</strain>
    </source>
</reference>
<evidence type="ECO:0000259" key="1">
    <source>
        <dbReference type="Pfam" id="PF00534"/>
    </source>
</evidence>
<name>A0A6S6PJX8_ACEAC</name>
<dbReference type="EMBL" id="AP023326">
    <property type="protein sequence ID" value="BCI67669.1"/>
    <property type="molecule type" value="Genomic_DNA"/>
</dbReference>
<evidence type="ECO:0000313" key="3">
    <source>
        <dbReference type="EMBL" id="BCI67669.1"/>
    </source>
</evidence>